<evidence type="ECO:0000313" key="2">
    <source>
        <dbReference type="Proteomes" id="UP001060085"/>
    </source>
</evidence>
<gene>
    <name evidence="1" type="ORF">M9H77_23385</name>
</gene>
<name>A0ACC0ASR5_CATRO</name>
<comment type="caution">
    <text evidence="1">The sequence shown here is derived from an EMBL/GenBank/DDBJ whole genome shotgun (WGS) entry which is preliminary data.</text>
</comment>
<reference evidence="2" key="1">
    <citation type="journal article" date="2023" name="Nat. Plants">
        <title>Single-cell RNA sequencing provides a high-resolution roadmap for understanding the multicellular compartmentation of specialized metabolism.</title>
        <authorList>
            <person name="Sun S."/>
            <person name="Shen X."/>
            <person name="Li Y."/>
            <person name="Li Y."/>
            <person name="Wang S."/>
            <person name="Li R."/>
            <person name="Zhang H."/>
            <person name="Shen G."/>
            <person name="Guo B."/>
            <person name="Wei J."/>
            <person name="Xu J."/>
            <person name="St-Pierre B."/>
            <person name="Chen S."/>
            <person name="Sun C."/>
        </authorList>
    </citation>
    <scope>NUCLEOTIDE SEQUENCE [LARGE SCALE GENOMIC DNA]</scope>
</reference>
<protein>
    <submittedName>
        <fullName evidence="1">Uncharacterized protein</fullName>
    </submittedName>
</protein>
<keyword evidence="2" id="KW-1185">Reference proteome</keyword>
<evidence type="ECO:0000313" key="1">
    <source>
        <dbReference type="EMBL" id="KAI5664062.1"/>
    </source>
</evidence>
<accession>A0ACC0ASR5</accession>
<dbReference type="Proteomes" id="UP001060085">
    <property type="component" value="Linkage Group LG05"/>
</dbReference>
<sequence length="192" mass="22204">MIHRFRFEAVDRTFKDILKFTENYLANRAFGRKFSNWIKILGHFLIENSNLALKQLVNEIYPQLSMKYKELSYLKEHAILAPKNTDVDSLNLTVLSMLAKDTMNPLEYLYLLDFPRLQYHCLLKEGASIILLQNINQPQGLCNGTRLVIVRMGDKALEAEVLTESNVGDFFFIPRISLTPQSIHTPFPLKRG</sequence>
<proteinExistence type="predicted"/>
<dbReference type="EMBL" id="CM044705">
    <property type="protein sequence ID" value="KAI5664062.1"/>
    <property type="molecule type" value="Genomic_DNA"/>
</dbReference>
<organism evidence="1 2">
    <name type="scientific">Catharanthus roseus</name>
    <name type="common">Madagascar periwinkle</name>
    <name type="synonym">Vinca rosea</name>
    <dbReference type="NCBI Taxonomy" id="4058"/>
    <lineage>
        <taxon>Eukaryota</taxon>
        <taxon>Viridiplantae</taxon>
        <taxon>Streptophyta</taxon>
        <taxon>Embryophyta</taxon>
        <taxon>Tracheophyta</taxon>
        <taxon>Spermatophyta</taxon>
        <taxon>Magnoliopsida</taxon>
        <taxon>eudicotyledons</taxon>
        <taxon>Gunneridae</taxon>
        <taxon>Pentapetalae</taxon>
        <taxon>asterids</taxon>
        <taxon>lamiids</taxon>
        <taxon>Gentianales</taxon>
        <taxon>Apocynaceae</taxon>
        <taxon>Rauvolfioideae</taxon>
        <taxon>Vinceae</taxon>
        <taxon>Catharanthinae</taxon>
        <taxon>Catharanthus</taxon>
    </lineage>
</organism>